<keyword evidence="2 7" id="KW-0813">Transport</keyword>
<name>A0A5B1M458_9ACTN</name>
<evidence type="ECO:0000256" key="2">
    <source>
        <dbReference type="ARBA" id="ARBA00022448"/>
    </source>
</evidence>
<evidence type="ECO:0000256" key="1">
    <source>
        <dbReference type="ARBA" id="ARBA00004651"/>
    </source>
</evidence>
<dbReference type="InterPro" id="IPR000515">
    <property type="entry name" value="MetI-like"/>
</dbReference>
<dbReference type="InterPro" id="IPR023076">
    <property type="entry name" value="HMG_CoA_Rdtase_CS"/>
</dbReference>
<dbReference type="InterPro" id="IPR035906">
    <property type="entry name" value="MetI-like_sf"/>
</dbReference>
<dbReference type="GO" id="GO:0055085">
    <property type="term" value="P:transmembrane transport"/>
    <property type="evidence" value="ECO:0007669"/>
    <property type="project" value="InterPro"/>
</dbReference>
<feature type="transmembrane region" description="Helical" evidence="7">
    <location>
        <begin position="168"/>
        <end position="184"/>
    </location>
</feature>
<dbReference type="Pfam" id="PF12911">
    <property type="entry name" value="OppC_N"/>
    <property type="match status" value="1"/>
</dbReference>
<dbReference type="Pfam" id="PF00528">
    <property type="entry name" value="BPD_transp_1"/>
    <property type="match status" value="1"/>
</dbReference>
<feature type="transmembrane region" description="Helical" evidence="7">
    <location>
        <begin position="223"/>
        <end position="248"/>
    </location>
</feature>
<dbReference type="PANTHER" id="PTHR43386:SF1">
    <property type="entry name" value="D,D-DIPEPTIDE TRANSPORT SYSTEM PERMEASE PROTEIN DDPC-RELATED"/>
    <property type="match status" value="1"/>
</dbReference>
<dbReference type="EMBL" id="VUJW01000003">
    <property type="protein sequence ID" value="KAA1427703.1"/>
    <property type="molecule type" value="Genomic_DNA"/>
</dbReference>
<reference evidence="10 11" key="2">
    <citation type="submission" date="2019-09" db="EMBL/GenBank/DDBJ databases">
        <authorList>
            <person name="Jin C."/>
        </authorList>
    </citation>
    <scope>NUCLEOTIDE SEQUENCE [LARGE SCALE GENOMIC DNA]</scope>
    <source>
        <strain evidence="10 11">BN140041</strain>
    </source>
</reference>
<dbReference type="AlphaFoldDB" id="A0A5B1M458"/>
<dbReference type="PROSITE" id="PS00318">
    <property type="entry name" value="HMG_COA_REDUCTASE_2"/>
    <property type="match status" value="1"/>
</dbReference>
<evidence type="ECO:0000313" key="10">
    <source>
        <dbReference type="EMBL" id="KAA1427703.1"/>
    </source>
</evidence>
<reference evidence="10 11" key="1">
    <citation type="submission" date="2019-09" db="EMBL/GenBank/DDBJ databases">
        <title>Nocardioides panacisoli sp. nov., isolated from the soil of a ginseng field.</title>
        <authorList>
            <person name="Cho C."/>
        </authorList>
    </citation>
    <scope>NUCLEOTIDE SEQUENCE [LARGE SCALE GENOMIC DNA]</scope>
    <source>
        <strain evidence="10 11">BN140041</strain>
    </source>
</reference>
<keyword evidence="6 7" id="KW-0472">Membrane</keyword>
<sequence>MQKGHSVSTVSTSASPLGAIGGATETSRAARPRSRRAARIKLVVGGVIVATYVVLALLAPWLTSHDPTDQDILNALQAPSATHPLGTDEAGRDELARLLYAARIDLPIAFLVTVLPCLLGTALGVVCGYLGGWFDALVMRVSDLLQAFPTYILMIVLVFSLGHGVRSLLIAFTVVGWVVYARLVRAEVLRIREAGYITAARTAGFGTPRIIARHVLPNTLRQTLIYLTSDLVFAVTALAAFSFLGFGIQQPTPEWGAMTAAAQPYMTTNMSLTVLPGLVITVLALGFALLGDGLQDRKGNR</sequence>
<feature type="domain" description="ABC transmembrane type-1" evidence="9">
    <location>
        <begin position="106"/>
        <end position="291"/>
    </location>
</feature>
<dbReference type="PROSITE" id="PS50928">
    <property type="entry name" value="ABC_TM1"/>
    <property type="match status" value="1"/>
</dbReference>
<evidence type="ECO:0000256" key="5">
    <source>
        <dbReference type="ARBA" id="ARBA00022989"/>
    </source>
</evidence>
<dbReference type="GO" id="GO:0005886">
    <property type="term" value="C:plasma membrane"/>
    <property type="evidence" value="ECO:0007669"/>
    <property type="project" value="UniProtKB-SubCell"/>
</dbReference>
<evidence type="ECO:0000256" key="7">
    <source>
        <dbReference type="RuleBase" id="RU363032"/>
    </source>
</evidence>
<feature type="transmembrane region" description="Helical" evidence="7">
    <location>
        <begin position="42"/>
        <end position="62"/>
    </location>
</feature>
<evidence type="ECO:0000256" key="6">
    <source>
        <dbReference type="ARBA" id="ARBA00023136"/>
    </source>
</evidence>
<feature type="compositionally biased region" description="Polar residues" evidence="8">
    <location>
        <begin position="1"/>
        <end position="15"/>
    </location>
</feature>
<dbReference type="GO" id="GO:0004420">
    <property type="term" value="F:hydroxymethylglutaryl-CoA reductase (NADPH) activity"/>
    <property type="evidence" value="ECO:0007669"/>
    <property type="project" value="InterPro"/>
</dbReference>
<organism evidence="10 11">
    <name type="scientific">Nocardioides antri</name>
    <dbReference type="NCBI Taxonomy" id="2607659"/>
    <lineage>
        <taxon>Bacteria</taxon>
        <taxon>Bacillati</taxon>
        <taxon>Actinomycetota</taxon>
        <taxon>Actinomycetes</taxon>
        <taxon>Propionibacteriales</taxon>
        <taxon>Nocardioidaceae</taxon>
        <taxon>Nocardioides</taxon>
    </lineage>
</organism>
<accession>A0A5B1M458</accession>
<evidence type="ECO:0000256" key="4">
    <source>
        <dbReference type="ARBA" id="ARBA00022692"/>
    </source>
</evidence>
<dbReference type="InterPro" id="IPR025966">
    <property type="entry name" value="OppC_N"/>
</dbReference>
<evidence type="ECO:0000256" key="3">
    <source>
        <dbReference type="ARBA" id="ARBA00022475"/>
    </source>
</evidence>
<dbReference type="PANTHER" id="PTHR43386">
    <property type="entry name" value="OLIGOPEPTIDE TRANSPORT SYSTEM PERMEASE PROTEIN APPC"/>
    <property type="match status" value="1"/>
</dbReference>
<feature type="transmembrane region" description="Helical" evidence="7">
    <location>
        <begin position="108"/>
        <end position="132"/>
    </location>
</feature>
<gene>
    <name evidence="10" type="ORF">F0U47_09705</name>
</gene>
<keyword evidence="11" id="KW-1185">Reference proteome</keyword>
<comment type="caution">
    <text evidence="10">The sequence shown here is derived from an EMBL/GenBank/DDBJ whole genome shotgun (WGS) entry which is preliminary data.</text>
</comment>
<dbReference type="InterPro" id="IPR050366">
    <property type="entry name" value="BP-dependent_transpt_permease"/>
</dbReference>
<evidence type="ECO:0000313" key="11">
    <source>
        <dbReference type="Proteomes" id="UP000324351"/>
    </source>
</evidence>
<comment type="subcellular location">
    <subcellularLocation>
        <location evidence="1 7">Cell membrane</location>
        <topology evidence="1 7">Multi-pass membrane protein</topology>
    </subcellularLocation>
</comment>
<dbReference type="CDD" id="cd06261">
    <property type="entry name" value="TM_PBP2"/>
    <property type="match status" value="1"/>
</dbReference>
<dbReference type="SUPFAM" id="SSF161098">
    <property type="entry name" value="MetI-like"/>
    <property type="match status" value="1"/>
</dbReference>
<feature type="region of interest" description="Disordered" evidence="8">
    <location>
        <begin position="1"/>
        <end position="30"/>
    </location>
</feature>
<keyword evidence="3" id="KW-1003">Cell membrane</keyword>
<comment type="similarity">
    <text evidence="7">Belongs to the binding-protein-dependent transport system permease family.</text>
</comment>
<keyword evidence="4 7" id="KW-0812">Transmembrane</keyword>
<dbReference type="Proteomes" id="UP000324351">
    <property type="component" value="Unassembled WGS sequence"/>
</dbReference>
<evidence type="ECO:0000256" key="8">
    <source>
        <dbReference type="SAM" id="MobiDB-lite"/>
    </source>
</evidence>
<evidence type="ECO:0000259" key="9">
    <source>
        <dbReference type="PROSITE" id="PS50928"/>
    </source>
</evidence>
<feature type="transmembrane region" description="Helical" evidence="7">
    <location>
        <begin position="144"/>
        <end position="162"/>
    </location>
</feature>
<proteinExistence type="inferred from homology"/>
<feature type="transmembrane region" description="Helical" evidence="7">
    <location>
        <begin position="268"/>
        <end position="291"/>
    </location>
</feature>
<protein>
    <submittedName>
        <fullName evidence="10">ABC transporter permease</fullName>
    </submittedName>
</protein>
<dbReference type="Gene3D" id="1.10.3720.10">
    <property type="entry name" value="MetI-like"/>
    <property type="match status" value="1"/>
</dbReference>
<keyword evidence="5 7" id="KW-1133">Transmembrane helix</keyword>